<feature type="transmembrane region" description="Helical" evidence="8">
    <location>
        <begin position="1770"/>
        <end position="1791"/>
    </location>
</feature>
<keyword evidence="2 8" id="KW-0812">Transmembrane</keyword>
<protein>
    <recommendedName>
        <fullName evidence="9">Receptor ligand binding region domain-containing protein</fullName>
    </recommendedName>
</protein>
<evidence type="ECO:0000256" key="1">
    <source>
        <dbReference type="ARBA" id="ARBA00004141"/>
    </source>
</evidence>
<keyword evidence="11" id="KW-1185">Reference proteome</keyword>
<dbReference type="InterPro" id="IPR013320">
    <property type="entry name" value="ConA-like_dom_sf"/>
</dbReference>
<dbReference type="SUPFAM" id="SSF57184">
    <property type="entry name" value="Growth factor receptor domain"/>
    <property type="match status" value="1"/>
</dbReference>
<evidence type="ECO:0000313" key="10">
    <source>
        <dbReference type="EMBL" id="KAL1498927.1"/>
    </source>
</evidence>
<sequence>MAAAAGFALTFDGRGTDIAAANLPGHLFAGARGLSASFWCRAFGVHATPFRSFVLTMTTQTSSNWFQPASWAAGGGEFSHWIFDADITLNGDPRLQIERFYEWQHVAVAWDEDGTYTSYLNGELLTSSSGVKTAYNVTDATLHGVFLGVGVYALGPNAANPGDAFRGSIDQLQLWTQSLDAAQVAADYASFGASPLLPTPLLRFDFDEGRGDEAASSGGAPDVWLLLGQGPDRADLFDAGGVTLRYTTPVWAPSTVPRASCAAPLVASYHPATPLPLSVRVCGETFRLTSLATAGVLLAGGTPLAVGAELQSGANLTFVPHGEPRRDGFSFVASDGAVFRNGSVVLLPEAPPEVSAPLAPCSCSRGVTTCTATSLSMREDGALVIFLLGRSPHGAARTRARIAAPPSSGALYQMARCCDAVGGRGGRIAAGDAVDDPSSAVVYVPDADAFGEAMGNFSFRLVDERGSVSAEARVVVAVAAVEDAPVLAAPPRVRTAPLTPVEAPLSASDAEGDVVSLVLTGAPAHGRVFVSADLEVELLPFTDDAVARMETTRQPAVDVLLHSSHWPAGEGWHPLQALGAQDVFAYGDSRLTWCPRLRNGDSFGEYYSASDDAPVTVHNVSRQLSFSYNPSLLYEQHGYTEFIELKFATAVFPSAVEIGENRGMCSVVRIQGRHSADEGAPFVDLWRATHTITYDGLLDTAAKRAECEATYREAERYRVFLASICQQPQLVDVLRIELDTRSVDDWNEIDYVQLIGRSALPDGVLPANTSGVWYVPDAGFTGNDSLAIAAYDCPFDLNRRGEPSSFPITVEGDFPPPSPPPSILIPTVRVGVLLPTFGTAAAGYLPVSWTPLLGVYQALREINNKSDGVADELLPNTQLLFSYRDSKCDDTAGLTGALHLTREAFGGEGVSAIIGAGCSGASVSTAQVAGFSRVPVLSPSSTSHTLSDGEAYPYFLRVVPADSFTATVLADVLQQLWGYASVALAHSTESYGSAGALAFREAALAIGLSIATTQAFVKDADDFRAQLRELQQSAARVIVLYCQVSDGARFLRAAYEVGVGGEGYLWLGSNAMTSTFWLDDEVMAADAVLRERILKGFFSVLDGSRIDSAVADGYAARRELLVRPPRAKGTCDLEEDDDGQYLWASDHDNNASSPRRCFGPDFTSTGTFDAFGYDAVFALAHALHLLVEGRRRVSIDGDELMRALIEDVRFDGVTGTVEFLDASAVAGKPYHGDRQKGVSYTLLNYASNEQGLVEVGRWQPCVRETCDWSERWGATAGVPLVYSTADNSPPFERGACRYGEVLTARGLCACAPGFVLDDASGRCLPCGPSTWSAGGLAPCDVCAADFFLPPGKAASTDNCEACPPGAVCAANTTLETIRVLPGFWRLSPHTTKTYRCAETSADIRTEDNSTSCWGGVSGDDVCAEGHAGPLCRVCLEENKYVEDGYCQDCPDSGSGFGVAAALCCAGAACLAILFFLHEQTSRKYARVSVPLRKLVHYVKSFSMSVGLLAKVKLMLTFAQVIAALDKTYDIGMPPVWFKWTAILRFWGDINWTDWVVPSKCLISDPLREMLLRALIPLAVVIAMPLIGAAYGAATFSPLDALPVLEVKVDHSFPSILESRRESYSRDSYSREPTATRHKSILAARGPKSRWQSALRASLDFLPLSLVIAFCFTPSVSANIFGAWHCPSYYYDNEVEHSFLASDLSIRCDSSEQYSEIVGFAWLLIAIWPVGMVAMYAALLFPCRNLLLDDSTDHPLVRATSFLHRDYKPGYFWWEVVSLIQRTTLTGWLLLIDIDLRFIRLLAALILTISFLVILLALKPYKKAFDYSMAAGCQILLVCIFIGGVIVRLFEDISNDPAGSKELAIKYLGLQSSDEVIIVMIAVAFVMLGLLTFTLLSESYVHILQQRMNKRWSVCTIDPPYVHWKPDGIYACFLSHYKLEAASDARYMHDMLRKMLKAPVFLDSSALNDLRNLITEGVHKSDVLVLLVTKGVLSRPWCLLEILETSRKGIPVVLVHMETNGMTIDEARAFAANLEDELQKMNPAGLEFLMKRLGNLDELKDALSFVLESNGNAPLIFGSHAGDNAMVATMKDVVERMAKATGRELKWKGTAGHSHHKLEREEKKKSRFRIIRNHVHKTMSNRFSWSAGLVVSEVNNKGSTVFVCCSRDDAVSHARVLRSELQMKLGRSCAIGGGDETDRWIEESQLGVVLLTKRLLENPIALFEAWGLVQEQTPIVTVAITGGGYDYELASAVYADLPAHLTKLGKVDELARLLPDGVTVADVGTKLDSTLTSIIALPWTPAASKNQLDALVDDIISRIPKKKHHHHHHEHPHGHQSPRHPRQRIRLFRSLMDSRATVIMTKKQCTRQNMSDLST</sequence>
<feature type="transmembrane region" description="Helical" evidence="8">
    <location>
        <begin position="1875"/>
        <end position="1900"/>
    </location>
</feature>
<dbReference type="EMBL" id="JBGBPQ010000026">
    <property type="protein sequence ID" value="KAL1498927.1"/>
    <property type="molecule type" value="Genomic_DNA"/>
</dbReference>
<dbReference type="InterPro" id="IPR050726">
    <property type="entry name" value="mGluR"/>
</dbReference>
<comment type="subcellular location">
    <subcellularLocation>
        <location evidence="1">Membrane</location>
        <topology evidence="1">Multi-pass membrane protein</topology>
    </subcellularLocation>
</comment>
<feature type="transmembrane region" description="Helical" evidence="8">
    <location>
        <begin position="1573"/>
        <end position="1593"/>
    </location>
</feature>
<evidence type="ECO:0000256" key="3">
    <source>
        <dbReference type="ARBA" id="ARBA00022989"/>
    </source>
</evidence>
<keyword evidence="5" id="KW-0675">Receptor</keyword>
<dbReference type="Pfam" id="PF13385">
    <property type="entry name" value="Laminin_G_3"/>
    <property type="match status" value="1"/>
</dbReference>
<feature type="transmembrane region" description="Helical" evidence="8">
    <location>
        <begin position="1660"/>
        <end position="1683"/>
    </location>
</feature>
<dbReference type="SUPFAM" id="SSF52200">
    <property type="entry name" value="Toll/Interleukin receptor TIR domain"/>
    <property type="match status" value="1"/>
</dbReference>
<evidence type="ECO:0000256" key="4">
    <source>
        <dbReference type="ARBA" id="ARBA00023136"/>
    </source>
</evidence>
<dbReference type="InterPro" id="IPR001828">
    <property type="entry name" value="ANF_lig-bd_rcpt"/>
</dbReference>
<dbReference type="SUPFAM" id="SSF49899">
    <property type="entry name" value="Concanavalin A-like lectins/glucanases"/>
    <property type="match status" value="1"/>
</dbReference>
<reference evidence="10 11" key="1">
    <citation type="journal article" date="2024" name="Science">
        <title>Giant polyketide synthase enzymes in the biosynthesis of giant marine polyether toxins.</title>
        <authorList>
            <person name="Fallon T.R."/>
            <person name="Shende V.V."/>
            <person name="Wierzbicki I.H."/>
            <person name="Pendleton A.L."/>
            <person name="Watervoot N.F."/>
            <person name="Auber R.P."/>
            <person name="Gonzalez D.J."/>
            <person name="Wisecaver J.H."/>
            <person name="Moore B.S."/>
        </authorList>
    </citation>
    <scope>NUCLEOTIDE SEQUENCE [LARGE SCALE GENOMIC DNA]</scope>
    <source>
        <strain evidence="10 11">12B1</strain>
    </source>
</reference>
<dbReference type="SUPFAM" id="SSF53822">
    <property type="entry name" value="Periplasmic binding protein-like I"/>
    <property type="match status" value="1"/>
</dbReference>
<dbReference type="Proteomes" id="UP001515480">
    <property type="component" value="Unassembled WGS sequence"/>
</dbReference>
<organism evidence="10 11">
    <name type="scientific">Prymnesium parvum</name>
    <name type="common">Toxic golden alga</name>
    <dbReference type="NCBI Taxonomy" id="97485"/>
    <lineage>
        <taxon>Eukaryota</taxon>
        <taxon>Haptista</taxon>
        <taxon>Haptophyta</taxon>
        <taxon>Prymnesiophyceae</taxon>
        <taxon>Prymnesiales</taxon>
        <taxon>Prymnesiaceae</taxon>
        <taxon>Prymnesium</taxon>
    </lineage>
</organism>
<dbReference type="InterPro" id="IPR009030">
    <property type="entry name" value="Growth_fac_rcpt_cys_sf"/>
</dbReference>
<dbReference type="Gene3D" id="2.60.120.200">
    <property type="match status" value="1"/>
</dbReference>
<proteinExistence type="predicted"/>
<evidence type="ECO:0000256" key="6">
    <source>
        <dbReference type="ARBA" id="ARBA00023180"/>
    </source>
</evidence>
<dbReference type="Gene3D" id="3.40.50.10140">
    <property type="entry name" value="Toll/interleukin-1 receptor homology (TIR) domain"/>
    <property type="match status" value="1"/>
</dbReference>
<dbReference type="Gene3D" id="3.40.50.2300">
    <property type="match status" value="2"/>
</dbReference>
<comment type="caution">
    <text evidence="10">The sequence shown here is derived from an EMBL/GenBank/DDBJ whole genome shotgun (WGS) entry which is preliminary data.</text>
</comment>
<dbReference type="InterPro" id="IPR035897">
    <property type="entry name" value="Toll_tir_struct_dom_sf"/>
</dbReference>
<evidence type="ECO:0000256" key="8">
    <source>
        <dbReference type="SAM" id="Phobius"/>
    </source>
</evidence>
<dbReference type="PANTHER" id="PTHR24060">
    <property type="entry name" value="METABOTROPIC GLUTAMATE RECEPTOR"/>
    <property type="match status" value="1"/>
</dbReference>
<dbReference type="GO" id="GO:0016020">
    <property type="term" value="C:membrane"/>
    <property type="evidence" value="ECO:0007669"/>
    <property type="project" value="UniProtKB-SubCell"/>
</dbReference>
<evidence type="ECO:0000256" key="5">
    <source>
        <dbReference type="ARBA" id="ARBA00023170"/>
    </source>
</evidence>
<feature type="region of interest" description="Disordered" evidence="7">
    <location>
        <begin position="2320"/>
        <end position="2340"/>
    </location>
</feature>
<gene>
    <name evidence="10" type="ORF">AB1Y20_013448</name>
</gene>
<dbReference type="PRINTS" id="PR00248">
    <property type="entry name" value="GPCRMGR"/>
</dbReference>
<evidence type="ECO:0000256" key="7">
    <source>
        <dbReference type="SAM" id="MobiDB-lite"/>
    </source>
</evidence>
<dbReference type="Pfam" id="PF01094">
    <property type="entry name" value="ANF_receptor"/>
    <property type="match status" value="1"/>
</dbReference>
<feature type="transmembrane region" description="Helical" evidence="8">
    <location>
        <begin position="1829"/>
        <end position="1849"/>
    </location>
</feature>
<feature type="transmembrane region" description="Helical" evidence="8">
    <location>
        <begin position="1719"/>
        <end position="1740"/>
    </location>
</feature>
<dbReference type="InterPro" id="IPR028082">
    <property type="entry name" value="Peripla_BP_I"/>
</dbReference>
<keyword evidence="6" id="KW-0325">Glycoprotein</keyword>
<feature type="transmembrane region" description="Helical" evidence="8">
    <location>
        <begin position="1797"/>
        <end position="1817"/>
    </location>
</feature>
<accession>A0AB34IIA0</accession>
<feature type="domain" description="Receptor ligand binding region" evidence="9">
    <location>
        <begin position="856"/>
        <end position="1221"/>
    </location>
</feature>
<feature type="transmembrane region" description="Helical" evidence="8">
    <location>
        <begin position="1456"/>
        <end position="1476"/>
    </location>
</feature>
<evidence type="ECO:0000256" key="2">
    <source>
        <dbReference type="ARBA" id="ARBA00022692"/>
    </source>
</evidence>
<dbReference type="GO" id="GO:0004930">
    <property type="term" value="F:G protein-coupled receptor activity"/>
    <property type="evidence" value="ECO:0007669"/>
    <property type="project" value="InterPro"/>
</dbReference>
<keyword evidence="3 8" id="KW-1133">Transmembrane helix</keyword>
<name>A0AB34IIA0_PRYPA</name>
<evidence type="ECO:0000259" key="9">
    <source>
        <dbReference type="Pfam" id="PF01094"/>
    </source>
</evidence>
<keyword evidence="4 8" id="KW-0472">Membrane</keyword>
<evidence type="ECO:0000313" key="11">
    <source>
        <dbReference type="Proteomes" id="UP001515480"/>
    </source>
</evidence>
<dbReference type="InterPro" id="IPR000337">
    <property type="entry name" value="GPCR_3"/>
</dbReference>